<dbReference type="AlphaFoldDB" id="A0A6A8GWY5"/>
<dbReference type="Pfam" id="PF02836">
    <property type="entry name" value="Glyco_hydro_2_C"/>
    <property type="match status" value="1"/>
</dbReference>
<evidence type="ECO:0000259" key="4">
    <source>
        <dbReference type="Pfam" id="PF00703"/>
    </source>
</evidence>
<dbReference type="InterPro" id="IPR040605">
    <property type="entry name" value="Glyco_hydro2_dom5"/>
</dbReference>
<name>A0A6A8GWY5_9LACO</name>
<dbReference type="InterPro" id="IPR013783">
    <property type="entry name" value="Ig-like_fold"/>
</dbReference>
<dbReference type="GO" id="GO:0005975">
    <property type="term" value="P:carbohydrate metabolic process"/>
    <property type="evidence" value="ECO:0007669"/>
    <property type="project" value="InterPro"/>
</dbReference>
<dbReference type="RefSeq" id="WP_154237227.1">
    <property type="nucleotide sequence ID" value="NZ_JBBNKM010000014.1"/>
</dbReference>
<dbReference type="EMBL" id="WKOD01000033">
    <property type="protein sequence ID" value="MSA69245.1"/>
    <property type="molecule type" value="Genomic_DNA"/>
</dbReference>
<dbReference type="Pfam" id="PF00703">
    <property type="entry name" value="Glyco_hydro_2"/>
    <property type="match status" value="1"/>
</dbReference>
<evidence type="ECO:0000256" key="2">
    <source>
        <dbReference type="ARBA" id="ARBA00022801"/>
    </source>
</evidence>
<feature type="domain" description="Glycoside hydrolase family 2" evidence="8">
    <location>
        <begin position="722"/>
        <end position="792"/>
    </location>
</feature>
<dbReference type="InterPro" id="IPR006104">
    <property type="entry name" value="Glyco_hydro_2_N"/>
</dbReference>
<proteinExistence type="inferred from homology"/>
<dbReference type="InterPro" id="IPR006101">
    <property type="entry name" value="Glyco_hydro_2"/>
</dbReference>
<dbReference type="PANTHER" id="PTHR42732">
    <property type="entry name" value="BETA-GALACTOSIDASE"/>
    <property type="match status" value="1"/>
</dbReference>
<feature type="domain" description="DUF4982" evidence="7">
    <location>
        <begin position="641"/>
        <end position="697"/>
    </location>
</feature>
<evidence type="ECO:0000259" key="8">
    <source>
        <dbReference type="Pfam" id="PF18565"/>
    </source>
</evidence>
<evidence type="ECO:0000259" key="7">
    <source>
        <dbReference type="Pfam" id="PF16355"/>
    </source>
</evidence>
<dbReference type="InterPro" id="IPR032311">
    <property type="entry name" value="DUF4982"/>
</dbReference>
<dbReference type="Gene3D" id="3.20.20.80">
    <property type="entry name" value="Glycosidases"/>
    <property type="match status" value="1"/>
</dbReference>
<comment type="similarity">
    <text evidence="1">Belongs to the glycosyl hydrolase 2 family.</text>
</comment>
<evidence type="ECO:0000313" key="9">
    <source>
        <dbReference type="EMBL" id="MSA69245.1"/>
    </source>
</evidence>
<dbReference type="SUPFAM" id="SSF51445">
    <property type="entry name" value="(Trans)glycosidases"/>
    <property type="match status" value="1"/>
</dbReference>
<dbReference type="Pfam" id="PF18565">
    <property type="entry name" value="Glyco_hydro2_C5"/>
    <property type="match status" value="1"/>
</dbReference>
<dbReference type="GO" id="GO:0004553">
    <property type="term" value="F:hydrolase activity, hydrolyzing O-glycosyl compounds"/>
    <property type="evidence" value="ECO:0007669"/>
    <property type="project" value="InterPro"/>
</dbReference>
<gene>
    <name evidence="9" type="ORF">GKC89_09165</name>
</gene>
<dbReference type="Pfam" id="PF16355">
    <property type="entry name" value="DUF4982"/>
    <property type="match status" value="1"/>
</dbReference>
<dbReference type="Pfam" id="PF02837">
    <property type="entry name" value="Glyco_hydro_2_N"/>
    <property type="match status" value="1"/>
</dbReference>
<dbReference type="Gene3D" id="2.60.120.260">
    <property type="entry name" value="Galactose-binding domain-like"/>
    <property type="match status" value="1"/>
</dbReference>
<organism evidence="9">
    <name type="scientific">Ligilactobacillus ruminis</name>
    <dbReference type="NCBI Taxonomy" id="1623"/>
    <lineage>
        <taxon>Bacteria</taxon>
        <taxon>Bacillati</taxon>
        <taxon>Bacillota</taxon>
        <taxon>Bacilli</taxon>
        <taxon>Lactobacillales</taxon>
        <taxon>Lactobacillaceae</taxon>
        <taxon>Ligilactobacillus</taxon>
    </lineage>
</organism>
<dbReference type="SUPFAM" id="SSF49785">
    <property type="entry name" value="Galactose-binding domain-like"/>
    <property type="match status" value="1"/>
</dbReference>
<evidence type="ECO:0000259" key="5">
    <source>
        <dbReference type="Pfam" id="PF02836"/>
    </source>
</evidence>
<feature type="domain" description="Glycoside hydrolase family 2 catalytic" evidence="5">
    <location>
        <begin position="321"/>
        <end position="396"/>
    </location>
</feature>
<dbReference type="InterPro" id="IPR017853">
    <property type="entry name" value="GH"/>
</dbReference>
<reference evidence="9" key="1">
    <citation type="journal article" date="2019" name="Nat. Med.">
        <title>A library of human gut bacterial isolates paired with longitudinal multiomics data enables mechanistic microbiome research.</title>
        <authorList>
            <person name="Poyet M."/>
            <person name="Groussin M."/>
            <person name="Gibbons S.M."/>
            <person name="Avila-Pacheco J."/>
            <person name="Jiang X."/>
            <person name="Kearney S.M."/>
            <person name="Perrotta A.R."/>
            <person name="Berdy B."/>
            <person name="Zhao S."/>
            <person name="Lieberman T.D."/>
            <person name="Swanson P.K."/>
            <person name="Smith M."/>
            <person name="Roesemann S."/>
            <person name="Alexander J.E."/>
            <person name="Rich S.A."/>
            <person name="Livny J."/>
            <person name="Vlamakis H."/>
            <person name="Clish C."/>
            <person name="Bullock K."/>
            <person name="Deik A."/>
            <person name="Scott J."/>
            <person name="Pierce K.A."/>
            <person name="Xavier R.J."/>
            <person name="Alm E.J."/>
        </authorList>
    </citation>
    <scope>NUCLEOTIDE SEQUENCE</scope>
    <source>
        <strain evidence="9">BIOML-A18</strain>
    </source>
</reference>
<keyword evidence="3" id="KW-0326">Glycosidase</keyword>
<dbReference type="InterPro" id="IPR008979">
    <property type="entry name" value="Galactose-bd-like_sf"/>
</dbReference>
<comment type="caution">
    <text evidence="9">The sequence shown here is derived from an EMBL/GenBank/DDBJ whole genome shotgun (WGS) entry which is preliminary data.</text>
</comment>
<dbReference type="InterPro" id="IPR006102">
    <property type="entry name" value="Ig-like_GH2"/>
</dbReference>
<sequence length="801" mass="90533">MRTRTNMNDDWLFHYGELKVRPHEIARKAYSLGGLTASLPEEKQKRLPISPGGSHFLRLIAQGDEERGLRNLCGTDLDSEMDDTWRKIDLPHDWKMDLPYENDRETLMSGSKQDGVAYYRKRFGIDRKLEGKKLILRFEGVMRMADVWLNGAYLGHANSGYTGFDFDVSGMVYFDDEGQNTLLVRTDTTRGSEGWWYEGAGIYRNVFLDAVPLVHFEEDDLYVYTKELCDKGALLGYEFSVANDTGRDISTSVCLDVAGVRKNFNVFLKKHSIERFEGEVILPDARLWSPEHPHLYQAGLSMEEDEIVKSFGVRTFGYDKDGFMLNGRRYVLHGVCEHQDFAGMGVALNQDIVDFKVRMMKDMGVNAWRSAHHFASGDLLDVCDRLGIILIDENRLPEASPWRLDDFRRMLKRCRMNASVAFWSLGNEELTGNTAFGRRSVLKFAEIVRELDREHLIVSAELLSPEGFVDDDYLKSFDVLGINYPEAGVMGDGAELIRKNHPDIAMMSTENASYFSTRGIYMDDGKKCFCNNFGSMYSMVLPGRRKPSDPGVGGTARPEKVMEYLEGHEYMGGVFLWTAFDYFGEPSPFGWPGISSQFGIADLCGIPKDYYYYYKAHWVDEAFIHVMPHWNREGLEIDEDGKTRVRVFSNQKSAELFINGRSFGRKTLADCSAEWNVEYVSGGIEVRAYDDEGRKTASDVQDTAGSRAGFVLRKVFSGRTTDLVMIESVDENGTVIPTDDVRVSVEVSGAEVVGLGNGNPSDISKRSLDEVSLFCGRALAMVKRTENSAYKIHAEESISVK</sequence>
<dbReference type="InterPro" id="IPR051913">
    <property type="entry name" value="GH2_Domain-Containing"/>
</dbReference>
<evidence type="ECO:0000259" key="6">
    <source>
        <dbReference type="Pfam" id="PF02837"/>
    </source>
</evidence>
<feature type="domain" description="Glycosyl hydrolases family 2 sugar binding" evidence="6">
    <location>
        <begin position="113"/>
        <end position="211"/>
    </location>
</feature>
<dbReference type="PRINTS" id="PR00132">
    <property type="entry name" value="GLHYDRLASE2"/>
</dbReference>
<dbReference type="InterPro" id="IPR006103">
    <property type="entry name" value="Glyco_hydro_2_cat"/>
</dbReference>
<dbReference type="InterPro" id="IPR036156">
    <property type="entry name" value="Beta-gal/glucu_dom_sf"/>
</dbReference>
<evidence type="ECO:0000256" key="1">
    <source>
        <dbReference type="ARBA" id="ARBA00007401"/>
    </source>
</evidence>
<dbReference type="SUPFAM" id="SSF49303">
    <property type="entry name" value="beta-Galactosidase/glucuronidase domain"/>
    <property type="match status" value="1"/>
</dbReference>
<evidence type="ECO:0000256" key="3">
    <source>
        <dbReference type="ARBA" id="ARBA00023295"/>
    </source>
</evidence>
<protein>
    <submittedName>
        <fullName evidence="9">DUF4982 domain-containing protein</fullName>
    </submittedName>
</protein>
<keyword evidence="2" id="KW-0378">Hydrolase</keyword>
<accession>A0A6A8GWY5</accession>
<dbReference type="Gene3D" id="2.60.40.10">
    <property type="entry name" value="Immunoglobulins"/>
    <property type="match status" value="3"/>
</dbReference>
<dbReference type="PANTHER" id="PTHR42732:SF1">
    <property type="entry name" value="BETA-MANNOSIDASE"/>
    <property type="match status" value="1"/>
</dbReference>
<feature type="domain" description="Glycoside hydrolase family 2 immunoglobulin-like beta-sandwich" evidence="4">
    <location>
        <begin position="220"/>
        <end position="314"/>
    </location>
</feature>